<accession>A0ACB5TA83</accession>
<evidence type="ECO:0000313" key="2">
    <source>
        <dbReference type="Proteomes" id="UP001165064"/>
    </source>
</evidence>
<evidence type="ECO:0000313" key="1">
    <source>
        <dbReference type="EMBL" id="GME84640.1"/>
    </source>
</evidence>
<proteinExistence type="predicted"/>
<gene>
    <name evidence="1" type="ORF">Amon02_000698300</name>
</gene>
<sequence length="239" mass="27453">MSKKSDFKISTRIGGGRFSDVSKCTKISTGQQYALKLIEPDDERPPHNARNELKILQRLNDNNHDYSNPSGEFKNKNVVPLIDYFINSMEIGFVLPLYQTNLTELIKSRCKTRSHFGIDGKITKRTQNNLKKDEIKHIFKGVFNALKFIHSQDIIHRDINPNNIMFLNQGDELSLDPVLIDFGISFQKPDNFGGEPYNDKITDIATGYYKAPELLLTIRDYDETVDIWATGVMLMLMIY</sequence>
<dbReference type="EMBL" id="BSXS01005643">
    <property type="protein sequence ID" value="GME84640.1"/>
    <property type="molecule type" value="Genomic_DNA"/>
</dbReference>
<organism evidence="1 2">
    <name type="scientific">Ambrosiozyma monospora</name>
    <name type="common">Yeast</name>
    <name type="synonym">Endomycopsis monosporus</name>
    <dbReference type="NCBI Taxonomy" id="43982"/>
    <lineage>
        <taxon>Eukaryota</taxon>
        <taxon>Fungi</taxon>
        <taxon>Dikarya</taxon>
        <taxon>Ascomycota</taxon>
        <taxon>Saccharomycotina</taxon>
        <taxon>Pichiomycetes</taxon>
        <taxon>Pichiales</taxon>
        <taxon>Pichiaceae</taxon>
        <taxon>Ambrosiozyma</taxon>
    </lineage>
</organism>
<name>A0ACB5TA83_AMBMO</name>
<dbReference type="Proteomes" id="UP001165064">
    <property type="component" value="Unassembled WGS sequence"/>
</dbReference>
<keyword evidence="2" id="KW-1185">Reference proteome</keyword>
<comment type="caution">
    <text evidence="1">The sequence shown here is derived from an EMBL/GenBank/DDBJ whole genome shotgun (WGS) entry which is preliminary data.</text>
</comment>
<protein>
    <submittedName>
        <fullName evidence="1">Unnamed protein product</fullName>
    </submittedName>
</protein>
<reference evidence="1" key="1">
    <citation type="submission" date="2023-04" db="EMBL/GenBank/DDBJ databases">
        <title>Ambrosiozyma monospora NBRC 10751.</title>
        <authorList>
            <person name="Ichikawa N."/>
            <person name="Sato H."/>
            <person name="Tonouchi N."/>
        </authorList>
    </citation>
    <scope>NUCLEOTIDE SEQUENCE</scope>
    <source>
        <strain evidence="1">NBRC 10751</strain>
    </source>
</reference>